<feature type="region of interest" description="Disordered" evidence="1">
    <location>
        <begin position="14"/>
        <end position="33"/>
    </location>
</feature>
<sequence>MDALTPMSLHGRFRITSVEGTSSNPFDEETSSRQFDEVDEEDDMFRMLNDLQVPIEQEKKTEEGRLEDEMPRNIGVDIDEDTTNKNFVTWACEARYKVNHDSFSLMMEPSIDVRCYNRCIVGGLRFHTSELNSRCTTQNSGLMIFGVRDASGSGDNNFYGVVDEVLHVQYPFEKKLDDVENEHLNLLEIVVSHRVDEHIEDDTLCRIDIEPTIIDRSVVRHVTNDFIDNTSFPHSFNETDAMFLEFVEDLDNLAEGSSSMDKNSGTSQPSATSTPRRQNTSRSSRVTSRYFKKYSHPEEARANLPHFWWDVIRINTTSVTTT</sequence>
<feature type="compositionally biased region" description="Polar residues" evidence="1">
    <location>
        <begin position="255"/>
        <end position="287"/>
    </location>
</feature>
<evidence type="ECO:0000256" key="1">
    <source>
        <dbReference type="SAM" id="MobiDB-lite"/>
    </source>
</evidence>
<name>A0A5A7VHP1_CUCMM</name>
<gene>
    <name evidence="2" type="ORF">E6C27_scaffold1343G00060</name>
</gene>
<feature type="region of interest" description="Disordered" evidence="1">
    <location>
        <begin position="255"/>
        <end position="289"/>
    </location>
</feature>
<organism evidence="2 3">
    <name type="scientific">Cucumis melo var. makuwa</name>
    <name type="common">Oriental melon</name>
    <dbReference type="NCBI Taxonomy" id="1194695"/>
    <lineage>
        <taxon>Eukaryota</taxon>
        <taxon>Viridiplantae</taxon>
        <taxon>Streptophyta</taxon>
        <taxon>Embryophyta</taxon>
        <taxon>Tracheophyta</taxon>
        <taxon>Spermatophyta</taxon>
        <taxon>Magnoliopsida</taxon>
        <taxon>eudicotyledons</taxon>
        <taxon>Gunneridae</taxon>
        <taxon>Pentapetalae</taxon>
        <taxon>rosids</taxon>
        <taxon>fabids</taxon>
        <taxon>Cucurbitales</taxon>
        <taxon>Cucurbitaceae</taxon>
        <taxon>Benincaseae</taxon>
        <taxon>Cucumis</taxon>
    </lineage>
</organism>
<accession>A0A5A7VHP1</accession>
<dbReference type="EMBL" id="SSTE01001686">
    <property type="protein sequence ID" value="KAA0065315.1"/>
    <property type="molecule type" value="Genomic_DNA"/>
</dbReference>
<dbReference type="OrthoDB" id="1878503at2759"/>
<dbReference type="PANTHER" id="PTHR48258">
    <property type="entry name" value="DUF4218 DOMAIN-CONTAINING PROTEIN-RELATED"/>
    <property type="match status" value="1"/>
</dbReference>
<comment type="caution">
    <text evidence="2">The sequence shown here is derived from an EMBL/GenBank/DDBJ whole genome shotgun (WGS) entry which is preliminary data.</text>
</comment>
<evidence type="ECO:0000313" key="3">
    <source>
        <dbReference type="Proteomes" id="UP000321393"/>
    </source>
</evidence>
<proteinExistence type="predicted"/>
<evidence type="ECO:0000313" key="2">
    <source>
        <dbReference type="EMBL" id="KAA0065315.1"/>
    </source>
</evidence>
<protein>
    <submittedName>
        <fullName evidence="2">Gamma-aminobutyrate transaminase POP2</fullName>
    </submittedName>
</protein>
<dbReference type="AlphaFoldDB" id="A0A5A7VHP1"/>
<dbReference type="Proteomes" id="UP000321393">
    <property type="component" value="Unassembled WGS sequence"/>
</dbReference>
<reference evidence="2 3" key="1">
    <citation type="submission" date="2019-08" db="EMBL/GenBank/DDBJ databases">
        <title>Draft genome sequences of two oriental melons (Cucumis melo L. var makuwa).</title>
        <authorList>
            <person name="Kwon S.-Y."/>
        </authorList>
    </citation>
    <scope>NUCLEOTIDE SEQUENCE [LARGE SCALE GENOMIC DNA]</scope>
    <source>
        <strain evidence="3">cv. SW 3</strain>
        <tissue evidence="2">Leaf</tissue>
    </source>
</reference>